<comment type="caution">
    <text evidence="1">The sequence shown here is derived from an EMBL/GenBank/DDBJ whole genome shotgun (WGS) entry which is preliminary data.</text>
</comment>
<gene>
    <name evidence="1" type="ORF">EVAR_7756_1</name>
</gene>
<reference evidence="1 2" key="1">
    <citation type="journal article" date="2019" name="Commun. Biol.">
        <title>The bagworm genome reveals a unique fibroin gene that provides high tensile strength.</title>
        <authorList>
            <person name="Kono N."/>
            <person name="Nakamura H."/>
            <person name="Ohtoshi R."/>
            <person name="Tomita M."/>
            <person name="Numata K."/>
            <person name="Arakawa K."/>
        </authorList>
    </citation>
    <scope>NUCLEOTIDE SEQUENCE [LARGE SCALE GENOMIC DNA]</scope>
</reference>
<keyword evidence="2" id="KW-1185">Reference proteome</keyword>
<accession>A0A4C1TJ06</accession>
<proteinExistence type="predicted"/>
<sequence length="161" mass="18034">MAAVHLFGSALFFFSAKPRGIIYYTCSDRRGIGRTLQLDRVHLDVPNVTQIRPIGMVRVAFGSVKQSRWIVLRNRPLGIALLTVVIRETVHIRTSSSTHDLNITRHFFRSQEPNVEADNTPMARAVSDKPPHVFGLLRPGVPNYADPNRCIAALISLPYFG</sequence>
<evidence type="ECO:0000313" key="1">
    <source>
        <dbReference type="EMBL" id="GBP14473.1"/>
    </source>
</evidence>
<dbReference type="Proteomes" id="UP000299102">
    <property type="component" value="Unassembled WGS sequence"/>
</dbReference>
<name>A0A4C1TJ06_EUMVA</name>
<organism evidence="1 2">
    <name type="scientific">Eumeta variegata</name>
    <name type="common">Bagworm moth</name>
    <name type="synonym">Eumeta japonica</name>
    <dbReference type="NCBI Taxonomy" id="151549"/>
    <lineage>
        <taxon>Eukaryota</taxon>
        <taxon>Metazoa</taxon>
        <taxon>Ecdysozoa</taxon>
        <taxon>Arthropoda</taxon>
        <taxon>Hexapoda</taxon>
        <taxon>Insecta</taxon>
        <taxon>Pterygota</taxon>
        <taxon>Neoptera</taxon>
        <taxon>Endopterygota</taxon>
        <taxon>Lepidoptera</taxon>
        <taxon>Glossata</taxon>
        <taxon>Ditrysia</taxon>
        <taxon>Tineoidea</taxon>
        <taxon>Psychidae</taxon>
        <taxon>Oiketicinae</taxon>
        <taxon>Eumeta</taxon>
    </lineage>
</organism>
<evidence type="ECO:0000313" key="2">
    <source>
        <dbReference type="Proteomes" id="UP000299102"/>
    </source>
</evidence>
<dbReference type="AlphaFoldDB" id="A0A4C1TJ06"/>
<dbReference type="EMBL" id="BGZK01000064">
    <property type="protein sequence ID" value="GBP14473.1"/>
    <property type="molecule type" value="Genomic_DNA"/>
</dbReference>
<protein>
    <submittedName>
        <fullName evidence="1">Uncharacterized protein</fullName>
    </submittedName>
</protein>